<keyword evidence="11" id="KW-1185">Reference proteome</keyword>
<sequence length="405" mass="41126">MIVAEGPPILLRGRVVGAGAGVGGEIADGVVEFAGPFISWVGPAARYPDRTLLPPPGDTVLLPGLIDLHCHGGAGAGFPETDAAGARHAVAHHRAHGTTGMLGSLVSAPSADLLRQAGVLADLVERGDLLGIHLEGPFLSRVRCGAQDPAAIVAGDPELFERICLAARGTVRSMTVAPETANFSALVAAMRAHGVLPSLGHTDADAATTSAAIAEAAAPLTATHLFNGMPPLHHRSPGPVAACLAAAGRGELVVELIADGVHLAPDTVAMVFDTVGPERIALVSDAMAAAGMSDGDYRLGPLRVRVEQAVARVVTADGAVGPIAGGTARLLDVLRHTVVGAGVQLRDAVTAATRTPATVLGLDAERGTLAPGYRADVLVTDPTLRVRQVYTAGVRADTEGTAWKS</sequence>
<evidence type="ECO:0000256" key="1">
    <source>
        <dbReference type="ARBA" id="ARBA00010716"/>
    </source>
</evidence>
<dbReference type="PIRSF" id="PIRSF038994">
    <property type="entry name" value="NagA"/>
    <property type="match status" value="1"/>
</dbReference>
<comment type="similarity">
    <text evidence="1 5">Belongs to the metallo-dependent hydrolases superfamily. NagA family.</text>
</comment>
<keyword evidence="4 5" id="KW-0119">Carbohydrate metabolism</keyword>
<dbReference type="GO" id="GO:0006046">
    <property type="term" value="P:N-acetylglucosamine catabolic process"/>
    <property type="evidence" value="ECO:0007669"/>
    <property type="project" value="TreeGrafter"/>
</dbReference>
<gene>
    <name evidence="10" type="primary">nagA</name>
    <name evidence="10" type="ordered locus">NOCYR_3159</name>
</gene>
<organism evidence="10 11">
    <name type="scientific">Nocardia cyriacigeorgica (strain GUH-2)</name>
    <dbReference type="NCBI Taxonomy" id="1127134"/>
    <lineage>
        <taxon>Bacteria</taxon>
        <taxon>Bacillati</taxon>
        <taxon>Actinomycetota</taxon>
        <taxon>Actinomycetes</taxon>
        <taxon>Mycobacteriales</taxon>
        <taxon>Nocardiaceae</taxon>
        <taxon>Nocardia</taxon>
    </lineage>
</organism>
<feature type="active site" description="Proton donor/acceptor" evidence="6">
    <location>
        <position position="285"/>
    </location>
</feature>
<dbReference type="SUPFAM" id="SSF51556">
    <property type="entry name" value="Metallo-dependent hydrolases"/>
    <property type="match status" value="1"/>
</dbReference>
<feature type="binding site" evidence="8">
    <location>
        <position position="224"/>
    </location>
    <ligand>
        <name>Zn(2+)</name>
        <dbReference type="ChEBI" id="CHEBI:29105"/>
    </ligand>
</feature>
<feature type="binding site" evidence="7">
    <location>
        <position position="235"/>
    </location>
    <ligand>
        <name>substrate</name>
    </ligand>
</feature>
<feature type="binding site" evidence="8">
    <location>
        <position position="135"/>
    </location>
    <ligand>
        <name>Zn(2+)</name>
        <dbReference type="ChEBI" id="CHEBI:29105"/>
    </ligand>
</feature>
<comment type="cofactor">
    <cofactor evidence="8">
        <name>a divalent metal cation</name>
        <dbReference type="ChEBI" id="CHEBI:60240"/>
    </cofactor>
    <text evidence="8">Binds 1 divalent metal cation per subunit.</text>
</comment>
<evidence type="ECO:0000256" key="2">
    <source>
        <dbReference type="ARBA" id="ARBA00022723"/>
    </source>
</evidence>
<dbReference type="InterPro" id="IPR032466">
    <property type="entry name" value="Metal_Hydrolase"/>
</dbReference>
<dbReference type="PANTHER" id="PTHR11113">
    <property type="entry name" value="N-ACETYLGLUCOSAMINE-6-PHOSPHATE DEACETYLASE"/>
    <property type="match status" value="1"/>
</dbReference>
<dbReference type="eggNOG" id="COG1820">
    <property type="taxonomic scope" value="Bacteria"/>
</dbReference>
<evidence type="ECO:0000313" key="11">
    <source>
        <dbReference type="Proteomes" id="UP000008190"/>
    </source>
</evidence>
<evidence type="ECO:0000256" key="6">
    <source>
        <dbReference type="PIRSR" id="PIRSR038994-1"/>
    </source>
</evidence>
<dbReference type="GO" id="GO:0046872">
    <property type="term" value="F:metal ion binding"/>
    <property type="evidence" value="ECO:0007669"/>
    <property type="project" value="UniProtKB-KW"/>
</dbReference>
<dbReference type="AlphaFoldDB" id="H6RD76"/>
<proteinExistence type="inferred from homology"/>
<dbReference type="HOGENOM" id="CLU_032482_1_2_11"/>
<dbReference type="SUPFAM" id="SSF51338">
    <property type="entry name" value="Composite domain of metallo-dependent hydrolases"/>
    <property type="match status" value="1"/>
</dbReference>
<protein>
    <submittedName>
        <fullName evidence="10">N-acetylglucosamine-6-phosphate deacetylase</fullName>
    </submittedName>
</protein>
<dbReference type="InterPro" id="IPR006680">
    <property type="entry name" value="Amidohydro-rel"/>
</dbReference>
<dbReference type="GO" id="GO:0008448">
    <property type="term" value="F:N-acetylglucosamine-6-phosphate deacetylase activity"/>
    <property type="evidence" value="ECO:0007669"/>
    <property type="project" value="InterPro"/>
</dbReference>
<evidence type="ECO:0000256" key="4">
    <source>
        <dbReference type="ARBA" id="ARBA00023277"/>
    </source>
</evidence>
<dbReference type="Gene3D" id="3.20.20.140">
    <property type="entry name" value="Metal-dependent hydrolases"/>
    <property type="match status" value="1"/>
</dbReference>
<accession>H6RD76</accession>
<feature type="binding site" evidence="7">
    <location>
        <begin position="323"/>
        <end position="325"/>
    </location>
    <ligand>
        <name>substrate</name>
    </ligand>
</feature>
<feature type="binding site" evidence="7">
    <location>
        <position position="262"/>
    </location>
    <ligand>
        <name>substrate</name>
    </ligand>
</feature>
<keyword evidence="2 8" id="KW-0479">Metal-binding</keyword>
<feature type="binding site" evidence="7">
    <location>
        <position position="146"/>
    </location>
    <ligand>
        <name>substrate</name>
    </ligand>
</feature>
<dbReference type="STRING" id="1127134.NOCYR_3159"/>
<reference evidence="10 11" key="1">
    <citation type="journal article" date="2012" name="J. Bacteriol.">
        <title>Genome sequence of the human- and animal-pathogenic strain Nocardia cyriacigeorgica GUH-2.</title>
        <authorList>
            <person name="Zoropogui A."/>
            <person name="Pujic P."/>
            <person name="Normand P."/>
            <person name="Barbe V."/>
            <person name="Beaman B."/>
            <person name="Beaman L."/>
            <person name="Boiron P."/>
            <person name="Colinon C."/>
            <person name="Deredjian A."/>
            <person name="Graindorge A."/>
            <person name="Mangenot S."/>
            <person name="Nazaret S."/>
            <person name="Neto M."/>
            <person name="Petit S."/>
            <person name="Roche D."/>
            <person name="Vallenet D."/>
            <person name="Rodriguez-Nava V."/>
            <person name="Richard Y."/>
            <person name="Cournoyer B."/>
            <person name="Blaha D."/>
        </authorList>
    </citation>
    <scope>NUCLEOTIDE SEQUENCE [LARGE SCALE GENOMIC DNA]</scope>
    <source>
        <strain evidence="10 11">GUH-2</strain>
    </source>
</reference>
<feature type="binding site" evidence="7">
    <location>
        <begin position="227"/>
        <end position="228"/>
    </location>
    <ligand>
        <name>substrate</name>
    </ligand>
</feature>
<feature type="domain" description="Amidohydrolase-related" evidence="9">
    <location>
        <begin position="60"/>
        <end position="383"/>
    </location>
</feature>
<evidence type="ECO:0000256" key="5">
    <source>
        <dbReference type="PIRNR" id="PIRNR038994"/>
    </source>
</evidence>
<dbReference type="Gene3D" id="2.30.40.10">
    <property type="entry name" value="Urease, subunit C, domain 1"/>
    <property type="match status" value="1"/>
</dbReference>
<dbReference type="KEGG" id="ncy:NOCYR_3159"/>
<evidence type="ECO:0000256" key="7">
    <source>
        <dbReference type="PIRSR" id="PIRSR038994-2"/>
    </source>
</evidence>
<evidence type="ECO:0000256" key="3">
    <source>
        <dbReference type="ARBA" id="ARBA00022801"/>
    </source>
</evidence>
<evidence type="ECO:0000313" key="10">
    <source>
        <dbReference type="EMBL" id="CCF63924.1"/>
    </source>
</evidence>
<dbReference type="InterPro" id="IPR003764">
    <property type="entry name" value="GlcNAc_6-P_deAcase"/>
</dbReference>
<dbReference type="Pfam" id="PF01979">
    <property type="entry name" value="Amidohydro_1"/>
    <property type="match status" value="1"/>
</dbReference>
<dbReference type="EMBL" id="FO082843">
    <property type="protein sequence ID" value="CCF63924.1"/>
    <property type="molecule type" value="Genomic_DNA"/>
</dbReference>
<dbReference type="Proteomes" id="UP000008190">
    <property type="component" value="Chromosome"/>
</dbReference>
<name>H6RD76_NOCCG</name>
<dbReference type="InterPro" id="IPR011059">
    <property type="entry name" value="Metal-dep_hydrolase_composite"/>
</dbReference>
<keyword evidence="3 5" id="KW-0378">Hydrolase</keyword>
<evidence type="ECO:0000256" key="8">
    <source>
        <dbReference type="PIRSR" id="PIRSR038994-3"/>
    </source>
</evidence>
<feature type="binding site" evidence="8">
    <location>
        <position position="201"/>
    </location>
    <ligand>
        <name>Zn(2+)</name>
        <dbReference type="ChEBI" id="CHEBI:29105"/>
    </ligand>
</feature>
<evidence type="ECO:0000259" key="9">
    <source>
        <dbReference type="Pfam" id="PF01979"/>
    </source>
</evidence>
<dbReference type="PANTHER" id="PTHR11113:SF14">
    <property type="entry name" value="N-ACETYLGLUCOSAMINE-6-PHOSPHATE DEACETYLASE"/>
    <property type="match status" value="1"/>
</dbReference>